<reference evidence="7" key="2">
    <citation type="submission" date="2016-02" db="EMBL/GenBank/DDBJ databases">
        <title>Draft genome sequence of five rapidly growing Mycobacterium species.</title>
        <authorList>
            <person name="Katahira K."/>
            <person name="Gotou Y."/>
            <person name="Iida K."/>
            <person name="Ogura Y."/>
            <person name="Hayashi T."/>
        </authorList>
    </citation>
    <scope>NUCLEOTIDE SEQUENCE [LARGE SCALE GENOMIC DNA]</scope>
    <source>
        <strain evidence="7">JCM15654</strain>
    </source>
</reference>
<evidence type="ECO:0000256" key="5">
    <source>
        <dbReference type="SAM" id="Phobius"/>
    </source>
</evidence>
<feature type="transmembrane region" description="Helical" evidence="5">
    <location>
        <begin position="49"/>
        <end position="75"/>
    </location>
</feature>
<evidence type="ECO:0000313" key="6">
    <source>
        <dbReference type="EMBL" id="GAS85964.1"/>
    </source>
</evidence>
<accession>A0A100VUA3</accession>
<feature type="transmembrane region" description="Helical" evidence="5">
    <location>
        <begin position="107"/>
        <end position="123"/>
    </location>
</feature>
<name>A0A100VUA3_9MYCO</name>
<reference evidence="7" key="1">
    <citation type="journal article" date="2016" name="Genome Announc.">
        <title>Draft Genome Sequences of Five Rapidly Growing Mycobacterium Species, M. thermoresistibile, M. fortuitum subsp. acetamidolyticum, M. canariasense, M. brisbanense, and M. novocastrense.</title>
        <authorList>
            <person name="Katahira K."/>
            <person name="Ogura Y."/>
            <person name="Gotoh Y."/>
            <person name="Hayashi T."/>
        </authorList>
    </citation>
    <scope>NUCLEOTIDE SEQUENCE [LARGE SCALE GENOMIC DNA]</scope>
    <source>
        <strain evidence="7">JCM15654</strain>
    </source>
</reference>
<organism evidence="6 7">
    <name type="scientific">Mycolicibacterium brisbanense</name>
    <dbReference type="NCBI Taxonomy" id="146020"/>
    <lineage>
        <taxon>Bacteria</taxon>
        <taxon>Bacillati</taxon>
        <taxon>Actinomycetota</taxon>
        <taxon>Actinomycetes</taxon>
        <taxon>Mycobacteriales</taxon>
        <taxon>Mycobacteriaceae</taxon>
        <taxon>Mycolicibacterium</taxon>
    </lineage>
</organism>
<keyword evidence="2 5" id="KW-0812">Transmembrane</keyword>
<dbReference type="Proteomes" id="UP000069620">
    <property type="component" value="Unassembled WGS sequence"/>
</dbReference>
<dbReference type="Pfam" id="PF13564">
    <property type="entry name" value="DoxX_2"/>
    <property type="match status" value="1"/>
</dbReference>
<proteinExistence type="predicted"/>
<gene>
    <name evidence="6" type="ORF">RMCB_0060</name>
</gene>
<comment type="subcellular location">
    <subcellularLocation>
        <location evidence="1">Membrane</location>
        <topology evidence="1">Multi-pass membrane protein</topology>
    </subcellularLocation>
</comment>
<dbReference type="GO" id="GO:0016020">
    <property type="term" value="C:membrane"/>
    <property type="evidence" value="ECO:0007669"/>
    <property type="project" value="UniProtKB-SubCell"/>
</dbReference>
<dbReference type="AlphaFoldDB" id="A0A100VUA3"/>
<dbReference type="EMBL" id="BCSX01000001">
    <property type="protein sequence ID" value="GAS85964.1"/>
    <property type="molecule type" value="Genomic_DNA"/>
</dbReference>
<evidence type="ECO:0000256" key="4">
    <source>
        <dbReference type="ARBA" id="ARBA00023136"/>
    </source>
</evidence>
<dbReference type="STRING" id="146020.RMCB_0060"/>
<protein>
    <submittedName>
        <fullName evidence="6">DoxX-like family protein</fullName>
    </submittedName>
</protein>
<keyword evidence="4 5" id="KW-0472">Membrane</keyword>
<dbReference type="OrthoDB" id="7960583at2"/>
<feature type="transmembrane region" description="Helical" evidence="5">
    <location>
        <begin position="15"/>
        <end position="37"/>
    </location>
</feature>
<evidence type="ECO:0000256" key="3">
    <source>
        <dbReference type="ARBA" id="ARBA00022989"/>
    </source>
</evidence>
<dbReference type="PIRSF" id="PIRSF030066">
    <property type="entry name" value="UCP030066"/>
    <property type="match status" value="1"/>
</dbReference>
<evidence type="ECO:0000313" key="7">
    <source>
        <dbReference type="Proteomes" id="UP000069620"/>
    </source>
</evidence>
<dbReference type="InterPro" id="IPR016944">
    <property type="entry name" value="UCP030066"/>
</dbReference>
<keyword evidence="7" id="KW-1185">Reference proteome</keyword>
<sequence>MTAITASHGTSTRAVAYWVTTGLLAAELIVGGIWDILRIPLVRDVVVHLGYPTYLLVILGTWKILGGAAILAPGYPVLKEWAYAGAFFVFSGAVVSHLTTGKDLQELGVLAVALILVVASWALRPGSRRVSGNAGRSVSGP</sequence>
<evidence type="ECO:0000256" key="2">
    <source>
        <dbReference type="ARBA" id="ARBA00022692"/>
    </source>
</evidence>
<dbReference type="RefSeq" id="WP_062827159.1">
    <property type="nucleotide sequence ID" value="NZ_BCSX01000001.1"/>
</dbReference>
<feature type="transmembrane region" description="Helical" evidence="5">
    <location>
        <begin position="81"/>
        <end position="100"/>
    </location>
</feature>
<keyword evidence="3 5" id="KW-1133">Transmembrane helix</keyword>
<comment type="caution">
    <text evidence="6">The sequence shown here is derived from an EMBL/GenBank/DDBJ whole genome shotgun (WGS) entry which is preliminary data.</text>
</comment>
<dbReference type="InterPro" id="IPR032808">
    <property type="entry name" value="DoxX"/>
</dbReference>
<evidence type="ECO:0000256" key="1">
    <source>
        <dbReference type="ARBA" id="ARBA00004141"/>
    </source>
</evidence>